<dbReference type="AlphaFoldDB" id="A0AAV2R089"/>
<dbReference type="GO" id="GO:0032040">
    <property type="term" value="C:small-subunit processome"/>
    <property type="evidence" value="ECO:0007669"/>
    <property type="project" value="TreeGrafter"/>
</dbReference>
<dbReference type="GO" id="GO:0006364">
    <property type="term" value="P:rRNA processing"/>
    <property type="evidence" value="ECO:0007669"/>
    <property type="project" value="UniProtKB-KW"/>
</dbReference>
<evidence type="ECO:0000313" key="8">
    <source>
        <dbReference type="EMBL" id="CAL4109478.1"/>
    </source>
</evidence>
<organism evidence="8 9">
    <name type="scientific">Meganyctiphanes norvegica</name>
    <name type="common">Northern krill</name>
    <name type="synonym">Thysanopoda norvegica</name>
    <dbReference type="NCBI Taxonomy" id="48144"/>
    <lineage>
        <taxon>Eukaryota</taxon>
        <taxon>Metazoa</taxon>
        <taxon>Ecdysozoa</taxon>
        <taxon>Arthropoda</taxon>
        <taxon>Crustacea</taxon>
        <taxon>Multicrustacea</taxon>
        <taxon>Malacostraca</taxon>
        <taxon>Eumalacostraca</taxon>
        <taxon>Eucarida</taxon>
        <taxon>Euphausiacea</taxon>
        <taxon>Euphausiidae</taxon>
        <taxon>Meganyctiphanes</taxon>
    </lineage>
</organism>
<accession>A0AAV2R089</accession>
<gene>
    <name evidence="8" type="ORF">MNOR_LOCUS19117</name>
</gene>
<feature type="compositionally biased region" description="Acidic residues" evidence="7">
    <location>
        <begin position="89"/>
        <end position="100"/>
    </location>
</feature>
<feature type="region of interest" description="Disordered" evidence="7">
    <location>
        <begin position="315"/>
        <end position="351"/>
    </location>
</feature>
<keyword evidence="9" id="KW-1185">Reference proteome</keyword>
<dbReference type="GO" id="GO:0034457">
    <property type="term" value="C:Mpp10 complex"/>
    <property type="evidence" value="ECO:0007669"/>
    <property type="project" value="InterPro"/>
</dbReference>
<feature type="compositionally biased region" description="Basic residues" evidence="7">
    <location>
        <begin position="419"/>
        <end position="433"/>
    </location>
</feature>
<feature type="compositionally biased region" description="Basic and acidic residues" evidence="7">
    <location>
        <begin position="109"/>
        <end position="129"/>
    </location>
</feature>
<evidence type="ECO:0000256" key="1">
    <source>
        <dbReference type="ARBA" id="ARBA00004604"/>
    </source>
</evidence>
<evidence type="ECO:0000256" key="6">
    <source>
        <dbReference type="ARBA" id="ARBA00029455"/>
    </source>
</evidence>
<comment type="caution">
    <text evidence="8">The sequence shown here is derived from an EMBL/GenBank/DDBJ whole genome shotgun (WGS) entry which is preliminary data.</text>
</comment>
<dbReference type="PIRSF" id="PIRSF017300">
    <property type="entry name" value="snoRNP_Mpp10"/>
    <property type="match status" value="1"/>
</dbReference>
<dbReference type="EMBL" id="CAXKWB010014029">
    <property type="protein sequence ID" value="CAL4109478.1"/>
    <property type="molecule type" value="Genomic_DNA"/>
</dbReference>
<protein>
    <submittedName>
        <fullName evidence="8">Uncharacterized protein</fullName>
    </submittedName>
</protein>
<dbReference type="PANTHER" id="PTHR17039">
    <property type="entry name" value="U3 SMALL NUCLEOLAR RIBONUCLEOPROTEIN PROTEIN MPP10"/>
    <property type="match status" value="1"/>
</dbReference>
<dbReference type="PANTHER" id="PTHR17039:SF0">
    <property type="entry name" value="U3 SMALL NUCLEOLAR RIBONUCLEOPROTEIN PROTEIN MPP10"/>
    <property type="match status" value="1"/>
</dbReference>
<dbReference type="GO" id="GO:0005732">
    <property type="term" value="C:sno(s)RNA-containing ribonucleoprotein complex"/>
    <property type="evidence" value="ECO:0007669"/>
    <property type="project" value="InterPro"/>
</dbReference>
<sequence length="445" mass="51207">MMNFSICVSEWVADNDILGEELEGNFDDIDFMEDLTDEEEDAGAAMYNTFFDSIDKKKNRNKKTNEENKPQIEHVNVKPGDKEIKDEDSKEESDDEDIEEGVTKLLGGNKKETKSSFEREQEKERRIIESLEEEQMSEKPWFLKGEVQNQDRPENSTLEEHLEYDIAAKQKPVITEDTTTLVEKLILNRIRTQAFDDVERKVKPEANPFEYKKKLLLDQEKSKKSLAEIYEEEYIKKQKEEAEDEEEPKEHTDIKAMMDSLFTKLDALANYHYMPKHRKAEVKIVSNLPAVTMEESSLATATDASLLAPQEVLAPVRGELRSAGERTTTDKKRERRNKKAKQKAKAREEERKLAEKLKKAGGIEGKKLDVKTSAKVVQKAVKAGQVKMLSDNQLNKQVKYKSSQSFFKQLQDDVSSQINKKKTQGIEKKKTKKEKGETSVSKIML</sequence>
<evidence type="ECO:0000256" key="5">
    <source>
        <dbReference type="ARBA" id="ARBA00023274"/>
    </source>
</evidence>
<feature type="region of interest" description="Disordered" evidence="7">
    <location>
        <begin position="56"/>
        <end position="132"/>
    </location>
</feature>
<dbReference type="Pfam" id="PF04006">
    <property type="entry name" value="Mpp10"/>
    <property type="match status" value="1"/>
</dbReference>
<feature type="compositionally biased region" description="Basic residues" evidence="7">
    <location>
        <begin position="333"/>
        <end position="344"/>
    </location>
</feature>
<feature type="compositionally biased region" description="Basic and acidic residues" evidence="7">
    <location>
        <begin position="318"/>
        <end position="332"/>
    </location>
</feature>
<comment type="similarity">
    <text evidence="6">Belongs to the MPP10 family.</text>
</comment>
<keyword evidence="3" id="KW-0698">rRNA processing</keyword>
<dbReference type="Proteomes" id="UP001497623">
    <property type="component" value="Unassembled WGS sequence"/>
</dbReference>
<reference evidence="8 9" key="1">
    <citation type="submission" date="2024-05" db="EMBL/GenBank/DDBJ databases">
        <authorList>
            <person name="Wallberg A."/>
        </authorList>
    </citation>
    <scope>NUCLEOTIDE SEQUENCE [LARGE SCALE GENOMIC DNA]</scope>
</reference>
<evidence type="ECO:0000256" key="3">
    <source>
        <dbReference type="ARBA" id="ARBA00022552"/>
    </source>
</evidence>
<keyword evidence="5" id="KW-0687">Ribonucleoprotein</keyword>
<feature type="compositionally biased region" description="Basic and acidic residues" evidence="7">
    <location>
        <begin position="63"/>
        <end position="88"/>
    </location>
</feature>
<keyword evidence="2" id="KW-0690">Ribosome biogenesis</keyword>
<evidence type="ECO:0000256" key="7">
    <source>
        <dbReference type="SAM" id="MobiDB-lite"/>
    </source>
</evidence>
<keyword evidence="4" id="KW-0539">Nucleus</keyword>
<name>A0AAV2R089_MEGNR</name>
<evidence type="ECO:0000313" key="9">
    <source>
        <dbReference type="Proteomes" id="UP001497623"/>
    </source>
</evidence>
<comment type="subcellular location">
    <subcellularLocation>
        <location evidence="1">Nucleus</location>
        <location evidence="1">Nucleolus</location>
    </subcellularLocation>
</comment>
<evidence type="ECO:0000256" key="2">
    <source>
        <dbReference type="ARBA" id="ARBA00022517"/>
    </source>
</evidence>
<dbReference type="InterPro" id="IPR012173">
    <property type="entry name" value="Mpp10"/>
</dbReference>
<proteinExistence type="inferred from homology"/>
<evidence type="ECO:0000256" key="4">
    <source>
        <dbReference type="ARBA" id="ARBA00023242"/>
    </source>
</evidence>
<feature type="region of interest" description="Disordered" evidence="7">
    <location>
        <begin position="418"/>
        <end position="445"/>
    </location>
</feature>